<accession>A0A8C7M8E0</accession>
<dbReference type="AlphaFoldDB" id="A0A8C7M8E0"/>
<feature type="compositionally biased region" description="Low complexity" evidence="3">
    <location>
        <begin position="903"/>
        <end position="917"/>
    </location>
</feature>
<dbReference type="SMART" id="SM00800">
    <property type="entry name" value="uDENN"/>
    <property type="match status" value="1"/>
</dbReference>
<dbReference type="SMART" id="SM00799">
    <property type="entry name" value="DENN"/>
    <property type="match status" value="1"/>
</dbReference>
<dbReference type="InterPro" id="IPR043153">
    <property type="entry name" value="DENN_C"/>
</dbReference>
<dbReference type="InterPro" id="IPR037516">
    <property type="entry name" value="Tripartite_DENN"/>
</dbReference>
<dbReference type="Gene3D" id="2.100.10.50">
    <property type="match status" value="1"/>
</dbReference>
<dbReference type="PANTHER" id="PTHR12296">
    <property type="entry name" value="DENN DOMAIN-CONTAINING PROTEIN 4"/>
    <property type="match status" value="1"/>
</dbReference>
<dbReference type="InterPro" id="IPR023341">
    <property type="entry name" value="MABP"/>
</dbReference>
<evidence type="ECO:0000256" key="1">
    <source>
        <dbReference type="ARBA" id="ARBA00022658"/>
    </source>
</evidence>
<gene>
    <name evidence="6" type="primary">DENND4B</name>
</gene>
<organism evidence="6 7">
    <name type="scientific">Oncorhynchus kisutch</name>
    <name type="common">Coho salmon</name>
    <name type="synonym">Salmo kisutch</name>
    <dbReference type="NCBI Taxonomy" id="8019"/>
    <lineage>
        <taxon>Eukaryota</taxon>
        <taxon>Metazoa</taxon>
        <taxon>Chordata</taxon>
        <taxon>Craniata</taxon>
        <taxon>Vertebrata</taxon>
        <taxon>Euteleostomi</taxon>
        <taxon>Actinopterygii</taxon>
        <taxon>Neopterygii</taxon>
        <taxon>Teleostei</taxon>
        <taxon>Protacanthopterygii</taxon>
        <taxon>Salmoniformes</taxon>
        <taxon>Salmonidae</taxon>
        <taxon>Salmoninae</taxon>
        <taxon>Oncorhynchus</taxon>
    </lineage>
</organism>
<feature type="domain" description="MABP" evidence="5">
    <location>
        <begin position="38"/>
        <end position="197"/>
    </location>
</feature>
<dbReference type="Ensembl" id="ENSOKIT00005037860.1">
    <property type="protein sequence ID" value="ENSOKIP00005035824.1"/>
    <property type="gene ID" value="ENSOKIG00005015025.1"/>
</dbReference>
<feature type="repeat" description="PPR" evidence="2">
    <location>
        <begin position="799"/>
        <end position="833"/>
    </location>
</feature>
<dbReference type="InterPro" id="IPR005113">
    <property type="entry name" value="uDENN_dom"/>
</dbReference>
<dbReference type="NCBIfam" id="TIGR00756">
    <property type="entry name" value="PPR"/>
    <property type="match status" value="1"/>
</dbReference>
<evidence type="ECO:0000259" key="4">
    <source>
        <dbReference type="PROSITE" id="PS50211"/>
    </source>
</evidence>
<protein>
    <submittedName>
        <fullName evidence="6">DENN domain containing 4B</fullName>
    </submittedName>
</protein>
<name>A0A8C7M8E0_ONCKI</name>
<dbReference type="FunFam" id="1.25.40.10:FF:000042">
    <property type="entry name" value="C-myc promoter-binding protein isoform X1"/>
    <property type="match status" value="1"/>
</dbReference>
<feature type="domain" description="UDENN" evidence="4">
    <location>
        <begin position="189"/>
        <end position="638"/>
    </location>
</feature>
<dbReference type="PROSITE" id="PS51498">
    <property type="entry name" value="MABP"/>
    <property type="match status" value="1"/>
</dbReference>
<reference evidence="6" key="2">
    <citation type="submission" date="2025-09" db="UniProtKB">
        <authorList>
            <consortium name="Ensembl"/>
        </authorList>
    </citation>
    <scope>IDENTIFICATION</scope>
</reference>
<dbReference type="SMART" id="SM00801">
    <property type="entry name" value="dDENN"/>
    <property type="match status" value="1"/>
</dbReference>
<dbReference type="Pfam" id="PF03456">
    <property type="entry name" value="uDENN"/>
    <property type="match status" value="1"/>
</dbReference>
<dbReference type="PROSITE" id="PS51375">
    <property type="entry name" value="PPR"/>
    <property type="match status" value="1"/>
</dbReference>
<reference evidence="6" key="1">
    <citation type="submission" date="2025-08" db="UniProtKB">
        <authorList>
            <consortium name="Ensembl"/>
        </authorList>
    </citation>
    <scope>IDENTIFICATION</scope>
</reference>
<evidence type="ECO:0000259" key="5">
    <source>
        <dbReference type="PROSITE" id="PS51498"/>
    </source>
</evidence>
<dbReference type="InterPro" id="IPR001194">
    <property type="entry name" value="cDENN_dom"/>
</dbReference>
<keyword evidence="7" id="KW-1185">Reference proteome</keyword>
<dbReference type="PROSITE" id="PS50211">
    <property type="entry name" value="DENN"/>
    <property type="match status" value="1"/>
</dbReference>
<dbReference type="InterPro" id="IPR011990">
    <property type="entry name" value="TPR-like_helical_dom_sf"/>
</dbReference>
<dbReference type="InterPro" id="IPR005112">
    <property type="entry name" value="dDENN_dom"/>
</dbReference>
<feature type="compositionally biased region" description="Low complexity" evidence="3">
    <location>
        <begin position="932"/>
        <end position="944"/>
    </location>
</feature>
<feature type="region of interest" description="Disordered" evidence="3">
    <location>
        <begin position="882"/>
        <end position="944"/>
    </location>
</feature>
<evidence type="ECO:0000256" key="3">
    <source>
        <dbReference type="SAM" id="MobiDB-lite"/>
    </source>
</evidence>
<proteinExistence type="predicted"/>
<evidence type="ECO:0000313" key="7">
    <source>
        <dbReference type="Proteomes" id="UP000694557"/>
    </source>
</evidence>
<feature type="compositionally biased region" description="Polar residues" evidence="3">
    <location>
        <begin position="882"/>
        <end position="902"/>
    </location>
</feature>
<dbReference type="Proteomes" id="UP000694557">
    <property type="component" value="Unassembled WGS sequence"/>
</dbReference>
<keyword evidence="1" id="KW-0344">Guanine-nucleotide releasing factor</keyword>
<sequence length="1258" mass="141813">MMEEKCPQLVDYFVVAGLAPGGSAPLDEEGQQRGGRVVEPVIDLAVIARGLGEEVPEGFTCIEKTQGGHPAELSTGLINNPHMYLCYRRGHDKPPILDLGVLYEGKEVVKQGWYVIETTPYSRSASLSSGGPATHRTFLTYRRAPESQALHTLGVTDISLLLPSKGEVAPHTFCRVEKNLNTGIWGPALYLCYKRAVAKANALVYEAGLISRYPEADVESFPLPESVPMFCLPMGVTVESWPLNTKYQLPVFSTFVLTSACGDKVYGAAIQFYEAFPRECLSERQSVRLGLVSVVDRRPITNRTLQVKKSVCVLSHWPFFTVFQKFLTFVYRYSISGPHVLPLEKHISSFMHNVPFPSPQRPRILVQLSPYDNLLLCQPVSSPLLLSGASFVKLLQNLGPENACVLLLAVLTEHKLLLHSLRPDVLTSVSEALVSMTFPLRWHCPYIPLCPLRLADVLCAPMPFIVGIHSSYFDLYDPPTDVVCVDLDTNTIFQAEDKKLLSWRSLPRKHGKMLVNTLTNLMKTLEKIYTTGQEEATLEFLLTDYDLIYGRQKQLELEIQEAFLRFMSCLLRGYRAYLLPITQAPSDRTTDCSSLFNLQGFLKSRERNHQKFYTQLTRTQMFTQFIEECSFVSDRHACLEFFDECVQKSDVEKPEEVRLIDLDEAHSGEHTVFIMPPEEPQEPDGSECPTHYSYETFPVLCMDLFDQPQDQLRVPTKGSAPSSPAPRRTKQEIKLAQKRAQIYSAVPDMWSKCLLGHCYGLWFIYLPTFVRAESAKVRALQTAYEVLKHMETRKVVLPDEVCYRILMQLCGQYGQPVLAVRVLLEMKKAGITPNTITYAYYNKAVLESKWPSTNQGGRLRWAKLRNVLMAVAQFRQPVRQWQKSGSVGSNQRSRPQSNLIRQSSWSGLSESSSHESLTGPMVKSNSLNSMRGSTDSDSLSVGSDVDLPDTTNLAFPLRKSWDTNQEGAGLQVLMSSCSLCRSCNSLVYDEEIMAGWTSDDSNLNSSCPFCSTTFVPLLNAEICDLGPISGECSQGSSVGESPQVTVAYLSPLVLRKELESLLENEGEAVLAQGQLLDSHSIIFWNLVWYFHRLGLPSFSWGLTSENSAVRVRLLWDTLTPDTDHWPPLYILWRIHSGVPMRNHSWRRHNHPFTLAFLEEVLRWVGMNEIHKGITLFLETIAKQPGTPKIQRSLYREMLFLTLAAMGRDHVAAFDKKYKAAYQRLSGSLGRGELRRKRAQPPSPKAVDCRRSFLLPLEC</sequence>
<dbReference type="GO" id="GO:0005085">
    <property type="term" value="F:guanyl-nucleotide exchange factor activity"/>
    <property type="evidence" value="ECO:0007669"/>
    <property type="project" value="UniProtKB-KW"/>
</dbReference>
<dbReference type="Gene3D" id="1.25.40.10">
    <property type="entry name" value="Tetratricopeptide repeat domain"/>
    <property type="match status" value="1"/>
</dbReference>
<dbReference type="Pfam" id="PF03455">
    <property type="entry name" value="dDENN"/>
    <property type="match status" value="1"/>
</dbReference>
<dbReference type="Pfam" id="PF13041">
    <property type="entry name" value="PPR_2"/>
    <property type="match status" value="1"/>
</dbReference>
<evidence type="ECO:0000313" key="6">
    <source>
        <dbReference type="Ensembl" id="ENSOKIP00005035824.1"/>
    </source>
</evidence>
<dbReference type="InterPro" id="IPR051696">
    <property type="entry name" value="DENN_Domain_GEFs"/>
</dbReference>
<dbReference type="Gene3D" id="3.40.50.11500">
    <property type="match status" value="1"/>
</dbReference>
<evidence type="ECO:0000256" key="2">
    <source>
        <dbReference type="PROSITE-ProRule" id="PRU00708"/>
    </source>
</evidence>
<dbReference type="GO" id="GO:0032483">
    <property type="term" value="P:regulation of Rab protein signal transduction"/>
    <property type="evidence" value="ECO:0007669"/>
    <property type="project" value="TreeGrafter"/>
</dbReference>
<dbReference type="GO" id="GO:0031410">
    <property type="term" value="C:cytoplasmic vesicle"/>
    <property type="evidence" value="ECO:0007669"/>
    <property type="project" value="TreeGrafter"/>
</dbReference>
<dbReference type="Pfam" id="PF02141">
    <property type="entry name" value="DENN"/>
    <property type="match status" value="1"/>
</dbReference>
<dbReference type="GeneTree" id="ENSGT00940000160472"/>
<dbReference type="PANTHER" id="PTHR12296:SF18">
    <property type="entry name" value="DENN DOMAIN-CONTAINING PROTEIN 4B"/>
    <property type="match status" value="1"/>
</dbReference>
<dbReference type="InterPro" id="IPR002885">
    <property type="entry name" value="PPR_rpt"/>
</dbReference>